<accession>A0A9W6I4C4</accession>
<name>A0A9W6I4C4_9ACTN</name>
<gene>
    <name evidence="1" type="ORF">GCM10017600_41360</name>
</gene>
<organism evidence="1 2">
    <name type="scientific">Streptosporangium carneum</name>
    <dbReference type="NCBI Taxonomy" id="47481"/>
    <lineage>
        <taxon>Bacteria</taxon>
        <taxon>Bacillati</taxon>
        <taxon>Actinomycetota</taxon>
        <taxon>Actinomycetes</taxon>
        <taxon>Streptosporangiales</taxon>
        <taxon>Streptosporangiaceae</taxon>
        <taxon>Streptosporangium</taxon>
    </lineage>
</organism>
<protein>
    <submittedName>
        <fullName evidence="1">Uncharacterized protein</fullName>
    </submittedName>
</protein>
<dbReference type="Proteomes" id="UP001143474">
    <property type="component" value="Unassembled WGS sequence"/>
</dbReference>
<keyword evidence="2" id="KW-1185">Reference proteome</keyword>
<comment type="caution">
    <text evidence="1">The sequence shown here is derived from an EMBL/GenBank/DDBJ whole genome shotgun (WGS) entry which is preliminary data.</text>
</comment>
<dbReference type="AlphaFoldDB" id="A0A9W6I4C4"/>
<evidence type="ECO:0000313" key="2">
    <source>
        <dbReference type="Proteomes" id="UP001143474"/>
    </source>
</evidence>
<reference evidence="1" key="2">
    <citation type="submission" date="2023-01" db="EMBL/GenBank/DDBJ databases">
        <authorList>
            <person name="Sun Q."/>
            <person name="Evtushenko L."/>
        </authorList>
    </citation>
    <scope>NUCLEOTIDE SEQUENCE</scope>
    <source>
        <strain evidence="1">VKM Ac-2007</strain>
    </source>
</reference>
<dbReference type="EMBL" id="BSEV01000008">
    <property type="protein sequence ID" value="GLK10730.1"/>
    <property type="molecule type" value="Genomic_DNA"/>
</dbReference>
<proteinExistence type="predicted"/>
<evidence type="ECO:0000313" key="1">
    <source>
        <dbReference type="EMBL" id="GLK10730.1"/>
    </source>
</evidence>
<sequence length="61" mass="6527">MAEGVAYTRRALESAQRSESTWGLQHLTTVEKTLAAQADPTARDLLGDIVATRRSLGTSPA</sequence>
<reference evidence="1" key="1">
    <citation type="journal article" date="2014" name="Int. J. Syst. Evol. Microbiol.">
        <title>Complete genome sequence of Corynebacterium casei LMG S-19264T (=DSM 44701T), isolated from a smear-ripened cheese.</title>
        <authorList>
            <consortium name="US DOE Joint Genome Institute (JGI-PGF)"/>
            <person name="Walter F."/>
            <person name="Albersmeier A."/>
            <person name="Kalinowski J."/>
            <person name="Ruckert C."/>
        </authorList>
    </citation>
    <scope>NUCLEOTIDE SEQUENCE</scope>
    <source>
        <strain evidence="1">VKM Ac-2007</strain>
    </source>
</reference>